<name>A0A0J9XJG7_GEOCN</name>
<evidence type="ECO:0000313" key="2">
    <source>
        <dbReference type="EMBL" id="CDO57768.1"/>
    </source>
</evidence>
<gene>
    <name evidence="2" type="ORF">BN980_GECA25s00323g</name>
</gene>
<evidence type="ECO:0000256" key="1">
    <source>
        <dbReference type="SAM" id="MobiDB-lite"/>
    </source>
</evidence>
<dbReference type="OrthoDB" id="4083245at2759"/>
<reference evidence="2" key="1">
    <citation type="submission" date="2014-03" db="EMBL/GenBank/DDBJ databases">
        <authorList>
            <person name="Casaregola S."/>
        </authorList>
    </citation>
    <scope>NUCLEOTIDE SEQUENCE [LARGE SCALE GENOMIC DNA]</scope>
    <source>
        <strain evidence="2">CLIB 918</strain>
    </source>
</reference>
<organism evidence="2 3">
    <name type="scientific">Geotrichum candidum</name>
    <name type="common">Oospora lactis</name>
    <name type="synonym">Dipodascus geotrichum</name>
    <dbReference type="NCBI Taxonomy" id="1173061"/>
    <lineage>
        <taxon>Eukaryota</taxon>
        <taxon>Fungi</taxon>
        <taxon>Dikarya</taxon>
        <taxon>Ascomycota</taxon>
        <taxon>Saccharomycotina</taxon>
        <taxon>Dipodascomycetes</taxon>
        <taxon>Dipodascales</taxon>
        <taxon>Dipodascaceae</taxon>
        <taxon>Geotrichum</taxon>
    </lineage>
</organism>
<accession>A0A0J9XJG7</accession>
<sequence length="278" mass="30328">MKRSYSMLEHESSLAAPTDSSHNSSSGGSVCFNPLLGNAAPNPTGERMSQVPALKRHHHGNDTSYAFEEYFLPNITTMAELPLEPSYTTTPSTHNNLSPVEIKDQLPPLVTPAHQSPLLFSSYDELTTSPPEPGSFSGQKRHLHTRAGDQFEFKMGLPLVFLFFGTGGDQHIREFEVQANCFGCDANIFVVTVGEITNSNYLFPLINDHDGSLTRAFKAVHPLGGGRMPVDAVAVLDPLLRLRYFSPVGSFSNSPLAGRIADVLHTTVLCIGYLNNEP</sequence>
<comment type="caution">
    <text evidence="2">The sequence shown here is derived from an EMBL/GenBank/DDBJ whole genome shotgun (WGS) entry which is preliminary data.</text>
</comment>
<feature type="compositionally biased region" description="Low complexity" evidence="1">
    <location>
        <begin position="20"/>
        <end position="29"/>
    </location>
</feature>
<keyword evidence="3" id="KW-1185">Reference proteome</keyword>
<feature type="region of interest" description="Disordered" evidence="1">
    <location>
        <begin position="1"/>
        <end position="56"/>
    </location>
</feature>
<evidence type="ECO:0000313" key="3">
    <source>
        <dbReference type="Proteomes" id="UP000242525"/>
    </source>
</evidence>
<protein>
    <submittedName>
        <fullName evidence="2">Uncharacterized protein</fullName>
    </submittedName>
</protein>
<dbReference type="AlphaFoldDB" id="A0A0J9XJG7"/>
<proteinExistence type="predicted"/>
<dbReference type="EMBL" id="CCBN010000025">
    <property type="protein sequence ID" value="CDO57768.1"/>
    <property type="molecule type" value="Genomic_DNA"/>
</dbReference>
<dbReference type="Proteomes" id="UP000242525">
    <property type="component" value="Unassembled WGS sequence"/>
</dbReference>